<dbReference type="Pfam" id="PF14114">
    <property type="entry name" value="DUF4286"/>
    <property type="match status" value="1"/>
</dbReference>
<keyword evidence="2" id="KW-1185">Reference proteome</keyword>
<dbReference type="SUPFAM" id="SSF54909">
    <property type="entry name" value="Dimeric alpha+beta barrel"/>
    <property type="match status" value="1"/>
</dbReference>
<proteinExistence type="predicted"/>
<dbReference type="RefSeq" id="WP_044182524.1">
    <property type="nucleotide sequence ID" value="NZ_JMCB01000002.1"/>
</dbReference>
<evidence type="ECO:0000313" key="1">
    <source>
        <dbReference type="EMBL" id="KFE71049.1"/>
    </source>
</evidence>
<comment type="caution">
    <text evidence="1">The sequence shown here is derived from an EMBL/GenBank/DDBJ whole genome shotgun (WGS) entry which is preliminary data.</text>
</comment>
<name>A0A085WTN6_9BACT</name>
<dbReference type="InterPro" id="IPR011008">
    <property type="entry name" value="Dimeric_a/b-barrel"/>
</dbReference>
<reference evidence="1 2" key="1">
    <citation type="submission" date="2014-04" db="EMBL/GenBank/DDBJ databases">
        <title>Genome assembly of Hyalangium minutum DSM 14724.</title>
        <authorList>
            <person name="Sharma G."/>
            <person name="Subramanian S."/>
        </authorList>
    </citation>
    <scope>NUCLEOTIDE SEQUENCE [LARGE SCALE GENOMIC DNA]</scope>
    <source>
        <strain evidence="1 2">DSM 14724</strain>
    </source>
</reference>
<dbReference type="InterPro" id="IPR025563">
    <property type="entry name" value="DUF4286"/>
</dbReference>
<accession>A0A085WTN6</accession>
<gene>
    <name evidence="1" type="ORF">DB31_3179</name>
</gene>
<sequence>MKPALYVVTIEVAQNSEAAWNEWHEQHHVPEVLRQPGFLSCRKWKDTAAAEDGWARYVCHYEMASTEAVERYAASDAAKRLRADSDRMFGYVTRLRRQVFSEVSRFEVDAEPEAE</sequence>
<dbReference type="Proteomes" id="UP000028725">
    <property type="component" value="Unassembled WGS sequence"/>
</dbReference>
<dbReference type="AlphaFoldDB" id="A0A085WTN6"/>
<dbReference type="Gene3D" id="3.30.70.100">
    <property type="match status" value="1"/>
</dbReference>
<organism evidence="1 2">
    <name type="scientific">Hyalangium minutum</name>
    <dbReference type="NCBI Taxonomy" id="394096"/>
    <lineage>
        <taxon>Bacteria</taxon>
        <taxon>Pseudomonadati</taxon>
        <taxon>Myxococcota</taxon>
        <taxon>Myxococcia</taxon>
        <taxon>Myxococcales</taxon>
        <taxon>Cystobacterineae</taxon>
        <taxon>Archangiaceae</taxon>
        <taxon>Hyalangium</taxon>
    </lineage>
</organism>
<dbReference type="STRING" id="394096.DB31_3179"/>
<evidence type="ECO:0008006" key="3">
    <source>
        <dbReference type="Google" id="ProtNLM"/>
    </source>
</evidence>
<protein>
    <recommendedName>
        <fullName evidence="3">DUF4286 domain-containing protein</fullName>
    </recommendedName>
</protein>
<evidence type="ECO:0000313" key="2">
    <source>
        <dbReference type="Proteomes" id="UP000028725"/>
    </source>
</evidence>
<dbReference type="EMBL" id="JMCB01000002">
    <property type="protein sequence ID" value="KFE71049.1"/>
    <property type="molecule type" value="Genomic_DNA"/>
</dbReference>